<protein>
    <submittedName>
        <fullName evidence="1">Uncharacterized protein</fullName>
    </submittedName>
</protein>
<sequence length="97" mass="11143">MVTAAGDQIKCIEIDDRPWIVALLYALSLICVRKPDHDRLVICIHDGWASAVVCLEEEHTRDFFLRLYSEHTPTTRCQFTCPKVTDWTMRTGHLLGV</sequence>
<evidence type="ECO:0000313" key="1">
    <source>
        <dbReference type="EMBL" id="CEL56757.1"/>
    </source>
</evidence>
<evidence type="ECO:0000313" key="2">
    <source>
        <dbReference type="Proteomes" id="UP000059188"/>
    </source>
</evidence>
<name>A0A0B7FKR4_THACB</name>
<dbReference type="Proteomes" id="UP000059188">
    <property type="component" value="Unassembled WGS sequence"/>
</dbReference>
<reference evidence="1 2" key="1">
    <citation type="submission" date="2014-11" db="EMBL/GenBank/DDBJ databases">
        <authorList>
            <person name="Wibberg Daniel"/>
        </authorList>
    </citation>
    <scope>NUCLEOTIDE SEQUENCE [LARGE SCALE GENOMIC DNA]</scope>
    <source>
        <strain evidence="1">Rhizoctonia solani AG1-IB 7/3/14</strain>
    </source>
</reference>
<dbReference type="AlphaFoldDB" id="A0A0B7FKR4"/>
<gene>
    <name evidence="1" type="ORF">RSOLAG1IB_08059</name>
</gene>
<proteinExistence type="predicted"/>
<accession>A0A0B7FKR4</accession>
<organism evidence="1 2">
    <name type="scientific">Thanatephorus cucumeris (strain AG1-IB / isolate 7/3/14)</name>
    <name type="common">Lettuce bottom rot fungus</name>
    <name type="synonym">Rhizoctonia solani</name>
    <dbReference type="NCBI Taxonomy" id="1108050"/>
    <lineage>
        <taxon>Eukaryota</taxon>
        <taxon>Fungi</taxon>
        <taxon>Dikarya</taxon>
        <taxon>Basidiomycota</taxon>
        <taxon>Agaricomycotina</taxon>
        <taxon>Agaricomycetes</taxon>
        <taxon>Cantharellales</taxon>
        <taxon>Ceratobasidiaceae</taxon>
        <taxon>Rhizoctonia</taxon>
        <taxon>Rhizoctonia solani AG-1</taxon>
    </lineage>
</organism>
<keyword evidence="2" id="KW-1185">Reference proteome</keyword>
<dbReference type="EMBL" id="LN679124">
    <property type="protein sequence ID" value="CEL56757.1"/>
    <property type="molecule type" value="Genomic_DNA"/>
</dbReference>